<evidence type="ECO:0000313" key="3">
    <source>
        <dbReference type="Proteomes" id="UP000192477"/>
    </source>
</evidence>
<dbReference type="RefSeq" id="WP_081184191.1">
    <property type="nucleotide sequence ID" value="NZ_MJEA01000010.1"/>
</dbReference>
<dbReference type="OrthoDB" id="2194360at2"/>
<keyword evidence="1" id="KW-1133">Transmembrane helix</keyword>
<feature type="transmembrane region" description="Helical" evidence="1">
    <location>
        <begin position="44"/>
        <end position="63"/>
    </location>
</feature>
<dbReference type="EMBL" id="MJEA01000010">
    <property type="protein sequence ID" value="OQO69514.1"/>
    <property type="molecule type" value="Genomic_DNA"/>
</dbReference>
<evidence type="ECO:0000256" key="1">
    <source>
        <dbReference type="SAM" id="Phobius"/>
    </source>
</evidence>
<keyword evidence="1" id="KW-0472">Membrane</keyword>
<accession>A0A1V8YA62</accession>
<comment type="caution">
    <text evidence="2">The sequence shown here is derived from an EMBL/GenBank/DDBJ whole genome shotgun (WGS) entry which is preliminary data.</text>
</comment>
<dbReference type="AlphaFoldDB" id="A0A1V8YA62"/>
<protein>
    <recommendedName>
        <fullName evidence="4">Succinate dehydrogenase</fullName>
    </recommendedName>
</protein>
<organism evidence="2 3">
    <name type="scientific">Enterococcus villorum</name>
    <dbReference type="NCBI Taxonomy" id="112904"/>
    <lineage>
        <taxon>Bacteria</taxon>
        <taxon>Bacillati</taxon>
        <taxon>Bacillota</taxon>
        <taxon>Bacilli</taxon>
        <taxon>Lactobacillales</taxon>
        <taxon>Enterococcaceae</taxon>
        <taxon>Enterococcus</taxon>
    </lineage>
</organism>
<evidence type="ECO:0000313" key="2">
    <source>
        <dbReference type="EMBL" id="OQO69514.1"/>
    </source>
</evidence>
<proteinExistence type="predicted"/>
<feature type="transmembrane region" description="Helical" evidence="1">
    <location>
        <begin position="12"/>
        <end position="32"/>
    </location>
</feature>
<name>A0A1V8YA62_9ENTE</name>
<reference evidence="2 3" key="1">
    <citation type="journal article" date="2017" name="BMC Microbiol.">
        <title>Comparative genomics of Enterococcus spp. isolated from bovine feces.</title>
        <authorList>
            <person name="Beukers A.G."/>
            <person name="Zaheer R."/>
            <person name="Goji N."/>
            <person name="Amoako K.K."/>
            <person name="Chaves A.V."/>
            <person name="Ward M.P."/>
            <person name="McAllister T.A."/>
        </authorList>
    </citation>
    <scope>NUCLEOTIDE SEQUENCE [LARGE SCALE GENOMIC DNA]</scope>
    <source>
        <strain evidence="2 3">F1129D 143</strain>
    </source>
</reference>
<dbReference type="Proteomes" id="UP000192477">
    <property type="component" value="Unassembled WGS sequence"/>
</dbReference>
<evidence type="ECO:0008006" key="4">
    <source>
        <dbReference type="Google" id="ProtNLM"/>
    </source>
</evidence>
<keyword evidence="1" id="KW-0812">Transmembrane</keyword>
<sequence length="70" mass="8330">MKNKKFSWKDFWEISGSYLFTIIFLPAFYSLTTNQSLMTVFSDKYLIDIFILFVLVILPVAIYKGIKHRK</sequence>
<gene>
    <name evidence="2" type="ORF">BH747_09580</name>
</gene>